<dbReference type="RefSeq" id="WP_188448021.1">
    <property type="nucleotide sequence ID" value="NZ_BMDW01000015.1"/>
</dbReference>
<sequence>MRLLGALAALLLLGGCDSANLTGAQAGGKATAANAAIHAADGSFDYRYAFRLPASRIEAVQESHARGCDQLGPARCHITAMRYTVGQDNTITAVLTLTLDPAIARAFGRAAAVTVTNARGTMTDADVAGVETTAGGRGDGVLAKLQQALATADARVRAAATPEQKAQASSKAERFRNAIATIGEVDAAAGSSAATAPVIFTYTSSSGIPGIGASPEATLASAGDTFLSSLAGLLVVLAGIGPWLVLLLGGALGLRWLLARTENTAPPVLPRAPAPDAESNRNVVQRWFQRDETREHEPAE</sequence>
<evidence type="ECO:0000256" key="2">
    <source>
        <dbReference type="SAM" id="SignalP"/>
    </source>
</evidence>
<keyword evidence="1" id="KW-0472">Membrane</keyword>
<keyword evidence="2" id="KW-0732">Signal</keyword>
<name>A0ABQ1H0X7_9SPHN</name>
<organism evidence="3 4">
    <name type="scientific">Sphingomonas psychrolutea</name>
    <dbReference type="NCBI Taxonomy" id="1259676"/>
    <lineage>
        <taxon>Bacteria</taxon>
        <taxon>Pseudomonadati</taxon>
        <taxon>Pseudomonadota</taxon>
        <taxon>Alphaproteobacteria</taxon>
        <taxon>Sphingomonadales</taxon>
        <taxon>Sphingomonadaceae</taxon>
        <taxon>Sphingomonas</taxon>
    </lineage>
</organism>
<feature type="chain" id="PRO_5046536009" description="DUF4349 domain-containing protein" evidence="2">
    <location>
        <begin position="20"/>
        <end position="300"/>
    </location>
</feature>
<dbReference type="PROSITE" id="PS51257">
    <property type="entry name" value="PROKAR_LIPOPROTEIN"/>
    <property type="match status" value="1"/>
</dbReference>
<proteinExistence type="predicted"/>
<evidence type="ECO:0000313" key="4">
    <source>
        <dbReference type="Proteomes" id="UP000618591"/>
    </source>
</evidence>
<keyword evidence="4" id="KW-1185">Reference proteome</keyword>
<gene>
    <name evidence="3" type="ORF">GCM10011395_25310</name>
</gene>
<evidence type="ECO:0000313" key="3">
    <source>
        <dbReference type="EMBL" id="GGA53824.1"/>
    </source>
</evidence>
<feature type="transmembrane region" description="Helical" evidence="1">
    <location>
        <begin position="230"/>
        <end position="254"/>
    </location>
</feature>
<evidence type="ECO:0008006" key="5">
    <source>
        <dbReference type="Google" id="ProtNLM"/>
    </source>
</evidence>
<protein>
    <recommendedName>
        <fullName evidence="5">DUF4349 domain-containing protein</fullName>
    </recommendedName>
</protein>
<dbReference type="Proteomes" id="UP000618591">
    <property type="component" value="Unassembled WGS sequence"/>
</dbReference>
<feature type="signal peptide" evidence="2">
    <location>
        <begin position="1"/>
        <end position="19"/>
    </location>
</feature>
<evidence type="ECO:0000256" key="1">
    <source>
        <dbReference type="SAM" id="Phobius"/>
    </source>
</evidence>
<keyword evidence="1" id="KW-1133">Transmembrane helix</keyword>
<reference evidence="4" key="1">
    <citation type="journal article" date="2019" name="Int. J. Syst. Evol. Microbiol.">
        <title>The Global Catalogue of Microorganisms (GCM) 10K type strain sequencing project: providing services to taxonomists for standard genome sequencing and annotation.</title>
        <authorList>
            <consortium name="The Broad Institute Genomics Platform"/>
            <consortium name="The Broad Institute Genome Sequencing Center for Infectious Disease"/>
            <person name="Wu L."/>
            <person name="Ma J."/>
        </authorList>
    </citation>
    <scope>NUCLEOTIDE SEQUENCE [LARGE SCALE GENOMIC DNA]</scope>
    <source>
        <strain evidence="4">CGMCC 1.10106</strain>
    </source>
</reference>
<comment type="caution">
    <text evidence="3">The sequence shown here is derived from an EMBL/GenBank/DDBJ whole genome shotgun (WGS) entry which is preliminary data.</text>
</comment>
<keyword evidence="1" id="KW-0812">Transmembrane</keyword>
<accession>A0ABQ1H0X7</accession>
<dbReference type="EMBL" id="BMDW01000015">
    <property type="protein sequence ID" value="GGA53824.1"/>
    <property type="molecule type" value="Genomic_DNA"/>
</dbReference>